<evidence type="ECO:0000259" key="3">
    <source>
        <dbReference type="Pfam" id="PF14691"/>
    </source>
</evidence>
<feature type="transmembrane region" description="Helical" evidence="2">
    <location>
        <begin position="74"/>
        <end position="97"/>
    </location>
</feature>
<dbReference type="FunFam" id="3.50.50.60:FF:000056">
    <property type="entry name" value="Dihydropyrimidine dehydrogenase [NADP(+)]"/>
    <property type="match status" value="1"/>
</dbReference>
<reference evidence="4 5" key="1">
    <citation type="journal article" date="2013" name="Nat. Commun.">
        <title>Genome analysis reveals insights into physiology and longevity of the Brandt's bat Myotis brandtii.</title>
        <authorList>
            <person name="Seim I."/>
            <person name="Fang X."/>
            <person name="Xiong Z."/>
            <person name="Lobanov A.V."/>
            <person name="Huang Z."/>
            <person name="Ma S."/>
            <person name="Feng Y."/>
            <person name="Turanov A.A."/>
            <person name="Zhu Y."/>
            <person name="Lenz T.L."/>
            <person name="Gerashchenko M.V."/>
            <person name="Fan D."/>
            <person name="Hee Yim S."/>
            <person name="Yao X."/>
            <person name="Jordan D."/>
            <person name="Xiong Y."/>
            <person name="Ma Y."/>
            <person name="Lyapunov A.N."/>
            <person name="Chen G."/>
            <person name="Kulakova O.I."/>
            <person name="Sun Y."/>
            <person name="Lee S.G."/>
            <person name="Bronson R.T."/>
            <person name="Moskalev A.A."/>
            <person name="Sunyaev S.R."/>
            <person name="Zhang G."/>
            <person name="Krogh A."/>
            <person name="Wang J."/>
            <person name="Gladyshev V.N."/>
        </authorList>
    </citation>
    <scope>NUCLEOTIDE SEQUENCE [LARGE SCALE GENOMIC DNA]</scope>
</reference>
<dbReference type="GO" id="GO:0006210">
    <property type="term" value="P:thymine catabolic process"/>
    <property type="evidence" value="ECO:0007669"/>
    <property type="project" value="TreeGrafter"/>
</dbReference>
<dbReference type="Pfam" id="PF13450">
    <property type="entry name" value="NAD_binding_8"/>
    <property type="match status" value="1"/>
</dbReference>
<feature type="transmembrane region" description="Helical" evidence="2">
    <location>
        <begin position="40"/>
        <end position="68"/>
    </location>
</feature>
<dbReference type="InterPro" id="IPR009051">
    <property type="entry name" value="Helical_ferredxn"/>
</dbReference>
<dbReference type="Pfam" id="PF14691">
    <property type="entry name" value="Fer4_20"/>
    <property type="match status" value="1"/>
</dbReference>
<dbReference type="GO" id="GO:0005829">
    <property type="term" value="C:cytosol"/>
    <property type="evidence" value="ECO:0007669"/>
    <property type="project" value="TreeGrafter"/>
</dbReference>
<keyword evidence="2" id="KW-0472">Membrane</keyword>
<dbReference type="GO" id="GO:0050661">
    <property type="term" value="F:NADP binding"/>
    <property type="evidence" value="ECO:0007669"/>
    <property type="project" value="TreeGrafter"/>
</dbReference>
<dbReference type="Gene3D" id="1.10.1060.10">
    <property type="entry name" value="Alpha-helical ferredoxin"/>
    <property type="match status" value="1"/>
</dbReference>
<dbReference type="EMBL" id="KE164129">
    <property type="protein sequence ID" value="EPQ15352.1"/>
    <property type="molecule type" value="Genomic_DNA"/>
</dbReference>
<dbReference type="InterPro" id="IPR028261">
    <property type="entry name" value="DPD_II"/>
</dbReference>
<protein>
    <submittedName>
        <fullName evidence="4">Dihydropyrimidine dehydrogenase [NADP+]</fullName>
    </submittedName>
</protein>
<evidence type="ECO:0000313" key="4">
    <source>
        <dbReference type="EMBL" id="EPQ15352.1"/>
    </source>
</evidence>
<sequence>MVVEVLFVMVKVLVAVVVMVELLLMVMVVELVLVIVELVVVVEVLVVVVLVVEFLVAVVVVEVVLVIVELVVEVLFMVVELVLFVVVELVLVVEIWVSHHRKRIRLLETHPLYICKCLKCADAPCQKSCPTNLDIKSFITSIANKNYYGAAKTIFSDNPLGLTCGMVCPTSDLCVGGCNLCATEEGPINIGGLQQFATEVFKAMNIPQIRDPSLPPPEEMPEAYSAKIALLGAGPASISCASFLARLGYSDITIFEKQEYVGGLSTSEIPQFRLPYDVVNFEVELMKDLGVKIVCGRSLSVNDMTLHTLKAEGYQAAFIGIGLPEPNLDPIFQGLTQDQGFYTSKDFLPLVAKGSKAGKTQRLPFLTWSGGLHVGIKSRLRGCCASGSFMTLT</sequence>
<dbReference type="PANTHER" id="PTHR43073">
    <property type="entry name" value="DIHYDROPYRIMIDINE DEHYDROGENASE [NADP(+)]"/>
    <property type="match status" value="1"/>
</dbReference>
<dbReference type="AlphaFoldDB" id="S7Q3A0"/>
<accession>S7Q3A0</accession>
<dbReference type="Gene3D" id="3.50.50.60">
    <property type="entry name" value="FAD/NAD(P)-binding domain"/>
    <property type="match status" value="1"/>
</dbReference>
<dbReference type="FunFam" id="1.10.1060.10:FF:000016">
    <property type="entry name" value="Dihydropyrimidine dehydrogenase [NADP(+)]"/>
    <property type="match status" value="1"/>
</dbReference>
<name>S7Q3A0_MYOBR</name>
<dbReference type="GO" id="GO:0002058">
    <property type="term" value="F:uracil binding"/>
    <property type="evidence" value="ECO:0007669"/>
    <property type="project" value="TreeGrafter"/>
</dbReference>
<dbReference type="SUPFAM" id="SSF46548">
    <property type="entry name" value="alpha-helical ferredoxin"/>
    <property type="match status" value="1"/>
</dbReference>
<keyword evidence="2" id="KW-0812">Transmembrane</keyword>
<keyword evidence="1" id="KW-0560">Oxidoreductase</keyword>
<dbReference type="GO" id="GO:0051536">
    <property type="term" value="F:iron-sulfur cluster binding"/>
    <property type="evidence" value="ECO:0007669"/>
    <property type="project" value="InterPro"/>
</dbReference>
<dbReference type="SUPFAM" id="SSF51971">
    <property type="entry name" value="Nucleotide-binding domain"/>
    <property type="match status" value="1"/>
</dbReference>
<dbReference type="PANTHER" id="PTHR43073:SF2">
    <property type="entry name" value="DIHYDROPYRIMIDINE DEHYDROGENASE [NADP(+)]"/>
    <property type="match status" value="1"/>
</dbReference>
<feature type="domain" description="Dihydroprymidine dehydrogenase" evidence="3">
    <location>
        <begin position="116"/>
        <end position="205"/>
    </location>
</feature>
<dbReference type="InterPro" id="IPR036188">
    <property type="entry name" value="FAD/NAD-bd_sf"/>
</dbReference>
<dbReference type="Proteomes" id="UP000052978">
    <property type="component" value="Unassembled WGS sequence"/>
</dbReference>
<dbReference type="GO" id="GO:0006212">
    <property type="term" value="P:uracil catabolic process"/>
    <property type="evidence" value="ECO:0007669"/>
    <property type="project" value="TreeGrafter"/>
</dbReference>
<dbReference type="PRINTS" id="PR00419">
    <property type="entry name" value="ADXRDTASE"/>
</dbReference>
<proteinExistence type="predicted"/>
<feature type="transmembrane region" description="Helical" evidence="2">
    <location>
        <begin position="12"/>
        <end position="33"/>
    </location>
</feature>
<organism evidence="4 5">
    <name type="scientific">Myotis brandtii</name>
    <name type="common">Brandt's bat</name>
    <dbReference type="NCBI Taxonomy" id="109478"/>
    <lineage>
        <taxon>Eukaryota</taxon>
        <taxon>Metazoa</taxon>
        <taxon>Chordata</taxon>
        <taxon>Craniata</taxon>
        <taxon>Vertebrata</taxon>
        <taxon>Euteleostomi</taxon>
        <taxon>Mammalia</taxon>
        <taxon>Eutheria</taxon>
        <taxon>Laurasiatheria</taxon>
        <taxon>Chiroptera</taxon>
        <taxon>Yangochiroptera</taxon>
        <taxon>Vespertilionidae</taxon>
        <taxon>Myotis</taxon>
    </lineage>
</organism>
<keyword evidence="5" id="KW-1185">Reference proteome</keyword>
<evidence type="ECO:0000313" key="5">
    <source>
        <dbReference type="Proteomes" id="UP000052978"/>
    </source>
</evidence>
<gene>
    <name evidence="4" type="ORF">D623_10018750</name>
</gene>
<keyword evidence="2" id="KW-1133">Transmembrane helix</keyword>
<evidence type="ECO:0000256" key="1">
    <source>
        <dbReference type="ARBA" id="ARBA00023002"/>
    </source>
</evidence>
<evidence type="ECO:0000256" key="2">
    <source>
        <dbReference type="SAM" id="Phobius"/>
    </source>
</evidence>
<dbReference type="GO" id="GO:0017113">
    <property type="term" value="F:dihydropyrimidine dehydrogenase (NADP+) activity"/>
    <property type="evidence" value="ECO:0007669"/>
    <property type="project" value="TreeGrafter"/>
</dbReference>